<evidence type="ECO:0000313" key="5">
    <source>
        <dbReference type="Proteomes" id="UP000466431"/>
    </source>
</evidence>
<evidence type="ECO:0008006" key="6">
    <source>
        <dbReference type="Google" id="ProtNLM"/>
    </source>
</evidence>
<dbReference type="Gene3D" id="1.20.120.450">
    <property type="entry name" value="dinb family like domain"/>
    <property type="match status" value="1"/>
</dbReference>
<dbReference type="InterPro" id="IPR024344">
    <property type="entry name" value="MDMPI_metal-binding"/>
</dbReference>
<feature type="region of interest" description="Disordered" evidence="1">
    <location>
        <begin position="1"/>
        <end position="31"/>
    </location>
</feature>
<name>A0A7I7RG72_MYCCF</name>
<dbReference type="EMBL" id="AP022591">
    <property type="protein sequence ID" value="BBY43594.1"/>
    <property type="molecule type" value="Genomic_DNA"/>
</dbReference>
<reference evidence="4 5" key="1">
    <citation type="journal article" date="2019" name="Emerg. Microbes Infect.">
        <title>Comprehensive subspecies identification of 175 nontuberculous mycobacteria species based on 7547 genomic profiles.</title>
        <authorList>
            <person name="Matsumoto Y."/>
            <person name="Kinjo T."/>
            <person name="Motooka D."/>
            <person name="Nabeya D."/>
            <person name="Jung N."/>
            <person name="Uechi K."/>
            <person name="Horii T."/>
            <person name="Iida T."/>
            <person name="Fujita J."/>
            <person name="Nakamura S."/>
        </authorList>
    </citation>
    <scope>NUCLEOTIDE SEQUENCE [LARGE SCALE GENOMIC DNA]</scope>
    <source>
        <strain evidence="4 5">JCM 18439</strain>
    </source>
</reference>
<dbReference type="NCBIfam" id="TIGR03083">
    <property type="entry name" value="maleylpyruvate isomerase family mycothiol-dependent enzyme"/>
    <property type="match status" value="1"/>
</dbReference>
<proteinExistence type="predicted"/>
<gene>
    <name evidence="4" type="ORF">MCEL_18890</name>
</gene>
<evidence type="ECO:0000256" key="1">
    <source>
        <dbReference type="SAM" id="MobiDB-lite"/>
    </source>
</evidence>
<protein>
    <recommendedName>
        <fullName evidence="6">Mycothiol-dependent maleylpyruvate isomerase metal-binding domain-containing protein</fullName>
    </recommendedName>
</protein>
<evidence type="ECO:0000259" key="3">
    <source>
        <dbReference type="Pfam" id="PF11716"/>
    </source>
</evidence>
<evidence type="ECO:0000313" key="4">
    <source>
        <dbReference type="EMBL" id="BBY43594.1"/>
    </source>
</evidence>
<organism evidence="4 5">
    <name type="scientific">Mycolicibacterium celeriflavum</name>
    <name type="common">Mycobacterium celeriflavum</name>
    <dbReference type="NCBI Taxonomy" id="1249101"/>
    <lineage>
        <taxon>Bacteria</taxon>
        <taxon>Bacillati</taxon>
        <taxon>Actinomycetota</taxon>
        <taxon>Actinomycetes</taxon>
        <taxon>Mycobacteriales</taxon>
        <taxon>Mycobacteriaceae</taxon>
        <taxon>Mycolicibacterium</taxon>
    </lineage>
</organism>
<dbReference type="AlphaFoldDB" id="A0A7I7RG72"/>
<dbReference type="KEGG" id="mcee:MCEL_18890"/>
<accession>A0A7I7RG72</accession>
<dbReference type="Proteomes" id="UP000466431">
    <property type="component" value="Chromosome"/>
</dbReference>
<feature type="domain" description="MDMPI C-terminal" evidence="2">
    <location>
        <begin position="201"/>
        <end position="292"/>
    </location>
</feature>
<sequence>MPLDTPQTADIPRSLTGSERYRRPVSSPSRPVTRLDKATVLDALFAQWDAIGDVLAGFSDAQWQAPTPLPGWSVRDVVAHVIGTESMLQGVGTPEADIDVSTLEHVRNDIGVVNERWVRKLRDLPANELLAMYRTITAERRDALTAMSDAGWDEITATPAGPDTYGRFMRVRIFDCWMHEHDIRDAIGRSETNPTGAPAGLALDEMAASMGFVVGKLGRAPDGSRVSIVLTGPLGRTINVAVEGRGKVVEDFGEADPTATITLDALLFARLAGGRTNLVRHGDAVAYGGDEDTGKRVVEHLNYVI</sequence>
<feature type="domain" description="Mycothiol-dependent maleylpyruvate isomerase metal-binding" evidence="3">
    <location>
        <begin position="46"/>
        <end position="184"/>
    </location>
</feature>
<dbReference type="Pfam" id="PF11716">
    <property type="entry name" value="MDMPI_N"/>
    <property type="match status" value="1"/>
</dbReference>
<keyword evidence="5" id="KW-1185">Reference proteome</keyword>
<dbReference type="InterPro" id="IPR034660">
    <property type="entry name" value="DinB/YfiT-like"/>
</dbReference>
<evidence type="ECO:0000259" key="2">
    <source>
        <dbReference type="Pfam" id="PF07398"/>
    </source>
</evidence>
<dbReference type="InterPro" id="IPR010872">
    <property type="entry name" value="MDMPI_C-term_domain"/>
</dbReference>
<dbReference type="SUPFAM" id="SSF109854">
    <property type="entry name" value="DinB/YfiT-like putative metalloenzymes"/>
    <property type="match status" value="1"/>
</dbReference>
<dbReference type="InterPro" id="IPR017517">
    <property type="entry name" value="Maleyloyr_isom"/>
</dbReference>
<dbReference type="GO" id="GO:0046872">
    <property type="term" value="F:metal ion binding"/>
    <property type="evidence" value="ECO:0007669"/>
    <property type="project" value="InterPro"/>
</dbReference>
<dbReference type="Pfam" id="PF07398">
    <property type="entry name" value="MDMPI_C"/>
    <property type="match status" value="1"/>
</dbReference>